<keyword evidence="9" id="KW-0456">Lyase</keyword>
<proteinExistence type="inferred from homology"/>
<dbReference type="GO" id="GO:0016301">
    <property type="term" value="F:kinase activity"/>
    <property type="evidence" value="ECO:0007669"/>
    <property type="project" value="UniProtKB-KW"/>
</dbReference>
<dbReference type="SUPFAM" id="SSF55620">
    <property type="entry name" value="Tetrahydrobiopterin biosynthesis enzymes-like"/>
    <property type="match status" value="1"/>
</dbReference>
<dbReference type="SUPFAM" id="SSF55083">
    <property type="entry name" value="6-hydroxymethyl-7,8-dihydropterin pyrophosphokinase, HPPK"/>
    <property type="match status" value="1"/>
</dbReference>
<dbReference type="EC" id="2.7.6.3" evidence="9"/>
<comment type="similarity">
    <text evidence="9">Belongs to the DHNA family.</text>
</comment>
<dbReference type="CDD" id="cd00483">
    <property type="entry name" value="HPPK"/>
    <property type="match status" value="1"/>
</dbReference>
<dbReference type="GO" id="GO:0003848">
    <property type="term" value="F:2-amino-4-hydroxy-6-hydroxymethyldihydropteridine diphosphokinase activity"/>
    <property type="evidence" value="ECO:0007669"/>
    <property type="project" value="UniProtKB-EC"/>
</dbReference>
<dbReference type="STRING" id="202789.GCA_001457435_01663"/>
<comment type="similarity">
    <text evidence="3">In the N-terminal section; belongs to the DHNA family.</text>
</comment>
<keyword evidence="6 11" id="KW-0418">Kinase</keyword>
<keyword evidence="7" id="KW-0067">ATP-binding</keyword>
<evidence type="ECO:0000256" key="7">
    <source>
        <dbReference type="ARBA" id="ARBA00022840"/>
    </source>
</evidence>
<feature type="domain" description="Dihydroneopterin aldolase/epimerase" evidence="10">
    <location>
        <begin position="13"/>
        <end position="124"/>
    </location>
</feature>
<dbReference type="AlphaFoldDB" id="K9EEM0"/>
<dbReference type="Gene3D" id="3.30.1130.10">
    <property type="match status" value="1"/>
</dbReference>
<evidence type="ECO:0000256" key="8">
    <source>
        <dbReference type="ARBA" id="ARBA00022909"/>
    </source>
</evidence>
<accession>K9EEM0</accession>
<dbReference type="InterPro" id="IPR000550">
    <property type="entry name" value="Hppk"/>
</dbReference>
<reference evidence="11 12" key="1">
    <citation type="submission" date="2012-09" db="EMBL/GenBank/DDBJ databases">
        <title>The Genome Sequence of Actinobaculum massiliae ACS-171-V-COL2.</title>
        <authorList>
            <consortium name="The Broad Institute Genome Sequencing Platform"/>
            <person name="Earl A."/>
            <person name="Ward D."/>
            <person name="Feldgarden M."/>
            <person name="Gevers D."/>
            <person name="Saerens B."/>
            <person name="Vaneechoutte M."/>
            <person name="Walker B."/>
            <person name="Young S.K."/>
            <person name="Zeng Q."/>
            <person name="Gargeya S."/>
            <person name="Fitzgerald M."/>
            <person name="Haas B."/>
            <person name="Abouelleil A."/>
            <person name="Alvarado L."/>
            <person name="Arachchi H.M."/>
            <person name="Berlin A."/>
            <person name="Chapman S.B."/>
            <person name="Goldberg J."/>
            <person name="Griggs A."/>
            <person name="Gujja S."/>
            <person name="Hansen M."/>
            <person name="Howarth C."/>
            <person name="Imamovic A."/>
            <person name="Larimer J."/>
            <person name="McCowen C."/>
            <person name="Montmayeur A."/>
            <person name="Murphy C."/>
            <person name="Neiman D."/>
            <person name="Pearson M."/>
            <person name="Priest M."/>
            <person name="Roberts A."/>
            <person name="Saif S."/>
            <person name="Shea T."/>
            <person name="Sisk P."/>
            <person name="Sykes S."/>
            <person name="Wortman J."/>
            <person name="Nusbaum C."/>
            <person name="Birren B."/>
        </authorList>
    </citation>
    <scope>NUCLEOTIDE SEQUENCE [LARGE SCALE GENOMIC DNA]</scope>
    <source>
        <strain evidence="12">ACS-171-V-Col2</strain>
    </source>
</reference>
<dbReference type="UniPathway" id="UPA00077">
    <property type="reaction ID" value="UER00154"/>
</dbReference>
<keyword evidence="8 9" id="KW-0289">Folate biosynthesis</keyword>
<dbReference type="InterPro" id="IPR006157">
    <property type="entry name" value="FolB_dom"/>
</dbReference>
<dbReference type="RefSeq" id="WP_007000688.1">
    <property type="nucleotide sequence ID" value="NZ_JH992955.1"/>
</dbReference>
<name>K9EEM0_9ACTO</name>
<dbReference type="EC" id="4.1.2.25" evidence="9"/>
<dbReference type="GO" id="GO:0046656">
    <property type="term" value="P:folic acid biosynthetic process"/>
    <property type="evidence" value="ECO:0007669"/>
    <property type="project" value="UniProtKB-UniRule"/>
</dbReference>
<dbReference type="PANTHER" id="PTHR43071:SF1">
    <property type="entry name" value="2-AMINO-4-HYDROXY-6-HYDROXYMETHYLDIHYDROPTERIDINE PYROPHOSPHOKINASE"/>
    <property type="match status" value="1"/>
</dbReference>
<evidence type="ECO:0000256" key="2">
    <source>
        <dbReference type="ARBA" id="ARBA00005051"/>
    </source>
</evidence>
<dbReference type="InterPro" id="IPR035907">
    <property type="entry name" value="Hppk_sf"/>
</dbReference>
<comment type="catalytic activity">
    <reaction evidence="9">
        <text>7,8-dihydroneopterin = 6-hydroxymethyl-7,8-dihydropterin + glycolaldehyde</text>
        <dbReference type="Rhea" id="RHEA:10540"/>
        <dbReference type="ChEBI" id="CHEBI:17001"/>
        <dbReference type="ChEBI" id="CHEBI:17071"/>
        <dbReference type="ChEBI" id="CHEBI:44841"/>
        <dbReference type="EC" id="4.1.2.25"/>
    </reaction>
</comment>
<evidence type="ECO:0000256" key="6">
    <source>
        <dbReference type="ARBA" id="ARBA00022777"/>
    </source>
</evidence>
<sequence length="301" mass="32332">METSRFGFSFDSVKITGVRVLASHGVFAEERERCVPFIADVEALIDARCAASGDEVAKTVSYADLADDAESVLSSGAVNLIETLAERIAQKVLARGALAVEVTVHKPEAPVRQEFADAAVTIRRDGPLLASGTIRHVVIGLGANLGDPVQTLNWAMEEIRRLPVHVTGVSQFVQTTPVLAPGQAAQPNYVNAVLTLDTALAPLELLAKLQEIEVRGGRVRHEHWGARYLDLDIETIEGVRSDYERLTLPHPRADERLFVLEPWAEIEPEAYLAGEPISELIDGLAPAVAPVTAPATGEAGA</sequence>
<dbReference type="Gene3D" id="3.30.70.560">
    <property type="entry name" value="7,8-Dihydro-6-hydroxymethylpterin-pyrophosphokinase HPPK"/>
    <property type="match status" value="1"/>
</dbReference>
<evidence type="ECO:0000256" key="3">
    <source>
        <dbReference type="ARBA" id="ARBA00009640"/>
    </source>
</evidence>
<gene>
    <name evidence="11" type="ORF">HMPREF9233_00471</name>
</gene>
<organism evidence="11 12">
    <name type="scientific">Actinobaculum massiliense ACS-171-V-Col2</name>
    <dbReference type="NCBI Taxonomy" id="883066"/>
    <lineage>
        <taxon>Bacteria</taxon>
        <taxon>Bacillati</taxon>
        <taxon>Actinomycetota</taxon>
        <taxon>Actinomycetes</taxon>
        <taxon>Actinomycetales</taxon>
        <taxon>Actinomycetaceae</taxon>
        <taxon>Actinobaculum</taxon>
    </lineage>
</organism>
<dbReference type="HOGENOM" id="CLU_023499_1_0_11"/>
<dbReference type="InterPro" id="IPR043133">
    <property type="entry name" value="GTP-CH-I_C/QueF"/>
</dbReference>
<dbReference type="EMBL" id="AGWL01000002">
    <property type="protein sequence ID" value="EKU95684.1"/>
    <property type="molecule type" value="Genomic_DNA"/>
</dbReference>
<dbReference type="PANTHER" id="PTHR43071">
    <property type="entry name" value="2-AMINO-4-HYDROXY-6-HYDROXYMETHYLDIHYDROPTERIDINE PYROPHOSPHOKINASE"/>
    <property type="match status" value="1"/>
</dbReference>
<evidence type="ECO:0000256" key="4">
    <source>
        <dbReference type="ARBA" id="ARBA00022679"/>
    </source>
</evidence>
<evidence type="ECO:0000256" key="1">
    <source>
        <dbReference type="ARBA" id="ARBA00000198"/>
    </source>
</evidence>
<evidence type="ECO:0000259" key="10">
    <source>
        <dbReference type="SMART" id="SM00905"/>
    </source>
</evidence>
<dbReference type="NCBIfam" id="TIGR00526">
    <property type="entry name" value="folB_dom"/>
    <property type="match status" value="1"/>
</dbReference>
<comment type="caution">
    <text evidence="11">The sequence shown here is derived from an EMBL/GenBank/DDBJ whole genome shotgun (WGS) entry which is preliminary data.</text>
</comment>
<dbReference type="Proteomes" id="UP000009888">
    <property type="component" value="Unassembled WGS sequence"/>
</dbReference>
<dbReference type="GO" id="GO:0046654">
    <property type="term" value="P:tetrahydrofolate biosynthetic process"/>
    <property type="evidence" value="ECO:0007669"/>
    <property type="project" value="UniProtKB-UniRule"/>
</dbReference>
<keyword evidence="4" id="KW-0808">Transferase</keyword>
<dbReference type="Pfam" id="PF02152">
    <property type="entry name" value="FolB"/>
    <property type="match status" value="1"/>
</dbReference>
<dbReference type="NCBIfam" id="TIGR01498">
    <property type="entry name" value="folK"/>
    <property type="match status" value="1"/>
</dbReference>
<protein>
    <recommendedName>
        <fullName evidence="9">Bifunctional folate synthesis protein</fullName>
    </recommendedName>
    <domain>
        <recommendedName>
            <fullName evidence="9">Dihydroneopterin aldolase</fullName>
            <shortName evidence="9">DHNA</shortName>
            <ecNumber evidence="9">4.1.2.25</ecNumber>
        </recommendedName>
        <alternativeName>
            <fullName evidence="9">7,8-dihydroneopterin aldolase</fullName>
        </alternativeName>
    </domain>
    <domain>
        <recommendedName>
            <fullName evidence="9">2-amino-4-hydroxy-6-hydroxymethyldihydropteridine pyrophosphokinase</fullName>
            <ecNumber evidence="9">2.7.6.3</ecNumber>
        </recommendedName>
        <alternativeName>
            <fullName evidence="9">6-hydroxymethyl-7,8-dihydropterin pyrophosphokinase</fullName>
            <shortName evidence="9">PPPK</shortName>
        </alternativeName>
        <alternativeName>
            <fullName evidence="9">7,8-dihydro-6-hydroxymethylpterin pyrophosphokinase</fullName>
            <shortName evidence="9">HPPK</shortName>
        </alternativeName>
    </domain>
</protein>
<evidence type="ECO:0000256" key="9">
    <source>
        <dbReference type="RuleBase" id="RU362079"/>
    </source>
</evidence>
<evidence type="ECO:0000313" key="11">
    <source>
        <dbReference type="EMBL" id="EKU95684.1"/>
    </source>
</evidence>
<dbReference type="InterPro" id="IPR006156">
    <property type="entry name" value="Dihydroneopterin_aldolase"/>
</dbReference>
<comment type="pathway">
    <text evidence="9">Cofactor biosynthesis; tetrahydrofolate biosynthesis; 2-amino-4-hydroxy-6-hydroxymethyl-7,8-dihydropteridine diphosphate from 7,8-dihydroneopterin triphosphate: step 3/4.</text>
</comment>
<dbReference type="eggNOG" id="COG1539">
    <property type="taxonomic scope" value="Bacteria"/>
</dbReference>
<keyword evidence="5" id="KW-0547">Nucleotide-binding</keyword>
<comment type="catalytic activity">
    <reaction evidence="1">
        <text>6-hydroxymethyl-7,8-dihydropterin + ATP = (7,8-dihydropterin-6-yl)methyl diphosphate + AMP + H(+)</text>
        <dbReference type="Rhea" id="RHEA:11412"/>
        <dbReference type="ChEBI" id="CHEBI:15378"/>
        <dbReference type="ChEBI" id="CHEBI:30616"/>
        <dbReference type="ChEBI" id="CHEBI:44841"/>
        <dbReference type="ChEBI" id="CHEBI:72950"/>
        <dbReference type="ChEBI" id="CHEBI:456215"/>
        <dbReference type="EC" id="2.7.6.3"/>
    </reaction>
</comment>
<dbReference type="GO" id="GO:0004150">
    <property type="term" value="F:dihydroneopterin aldolase activity"/>
    <property type="evidence" value="ECO:0007669"/>
    <property type="project" value="UniProtKB-UniRule"/>
</dbReference>
<comment type="function">
    <text evidence="9">Catalyzes the conversion of 7,8-dihydroneopterin to 6-hydroxymethyl-7,8-dihydropterin.</text>
</comment>
<dbReference type="Pfam" id="PF01288">
    <property type="entry name" value="HPPK"/>
    <property type="match status" value="1"/>
</dbReference>
<comment type="pathway">
    <text evidence="2">Cofactor biosynthesis; tetrahydrofolate biosynthesis; 2-amino-4-hydroxy-6-hydroxymethyl-7,8-dihydropteridine diphosphate from 7,8-dihydroneopterin triphosphate: step 4/4.</text>
</comment>
<dbReference type="SMART" id="SM00905">
    <property type="entry name" value="FolB"/>
    <property type="match status" value="1"/>
</dbReference>
<dbReference type="PATRIC" id="fig|883066.3.peg.492"/>
<keyword evidence="12" id="KW-1185">Reference proteome</keyword>
<dbReference type="NCBIfam" id="TIGR00525">
    <property type="entry name" value="folB"/>
    <property type="match status" value="1"/>
</dbReference>
<dbReference type="eggNOG" id="COG0801">
    <property type="taxonomic scope" value="Bacteria"/>
</dbReference>
<evidence type="ECO:0000256" key="5">
    <source>
        <dbReference type="ARBA" id="ARBA00022741"/>
    </source>
</evidence>
<dbReference type="GO" id="GO:0005524">
    <property type="term" value="F:ATP binding"/>
    <property type="evidence" value="ECO:0007669"/>
    <property type="project" value="UniProtKB-KW"/>
</dbReference>
<evidence type="ECO:0000313" key="12">
    <source>
        <dbReference type="Proteomes" id="UP000009888"/>
    </source>
</evidence>